<dbReference type="Gene3D" id="2.60.40.1180">
    <property type="entry name" value="Golgi alpha-mannosidase II"/>
    <property type="match status" value="1"/>
</dbReference>
<dbReference type="PANTHER" id="PTHR43576">
    <property type="entry name" value="ALPHA-L-ARABINOFURANOSIDASE C-RELATED"/>
    <property type="match status" value="1"/>
</dbReference>
<keyword evidence="6" id="KW-0378">Hydrolase</keyword>
<dbReference type="CAZy" id="GH51">
    <property type="family name" value="Glycoside Hydrolase Family 51"/>
</dbReference>
<comment type="pathway">
    <text evidence="2">Glycan metabolism.</text>
</comment>
<dbReference type="InterPro" id="IPR010720">
    <property type="entry name" value="Alpha-L-AF_C"/>
</dbReference>
<dbReference type="EC" id="3.2.1.55" evidence="5"/>
<reference evidence="10" key="1">
    <citation type="journal article" date="2007" name="Appl. Microbiol. Biotechnol.">
        <title>Purification and characterization of a highly thermostable alpha-L-Arabinofuranosidase from Geobacillus caldoxylolyticus TK4.</title>
        <authorList>
            <person name="Canakci S."/>
            <person name="Belduz A.O."/>
            <person name="Saha B.C."/>
            <person name="Yasar A."/>
            <person name="Ayaz A."/>
            <person name="Yayli N."/>
        </authorList>
    </citation>
    <scope>NUCLEOTIDE SEQUENCE</scope>
    <source>
        <strain evidence="10">TK4</strain>
    </source>
</reference>
<dbReference type="EMBL" id="DQ883641">
    <property type="protein sequence ID" value="ABI34800.1"/>
    <property type="molecule type" value="Genomic_DNA"/>
</dbReference>
<evidence type="ECO:0000256" key="6">
    <source>
        <dbReference type="ARBA" id="ARBA00022801"/>
    </source>
</evidence>
<keyword evidence="8" id="KW-0326">Glycosidase</keyword>
<dbReference type="Pfam" id="PF22848">
    <property type="entry name" value="ASD1_dom"/>
    <property type="match status" value="1"/>
</dbReference>
<dbReference type="InterPro" id="IPR017853">
    <property type="entry name" value="GH"/>
</dbReference>
<dbReference type="GO" id="GO:0046556">
    <property type="term" value="F:alpha-L-arabinofuranosidase activity"/>
    <property type="evidence" value="ECO:0007669"/>
    <property type="project" value="UniProtKB-EC"/>
</dbReference>
<dbReference type="GO" id="GO:0046373">
    <property type="term" value="P:L-arabinose metabolic process"/>
    <property type="evidence" value="ECO:0007669"/>
    <property type="project" value="InterPro"/>
</dbReference>
<proteinExistence type="inferred from homology"/>
<dbReference type="Pfam" id="PF06964">
    <property type="entry name" value="Alpha-L-AF_C"/>
    <property type="match status" value="1"/>
</dbReference>
<dbReference type="SMART" id="SM00813">
    <property type="entry name" value="Alpha-L-AF_C"/>
    <property type="match status" value="1"/>
</dbReference>
<evidence type="ECO:0000256" key="4">
    <source>
        <dbReference type="ARBA" id="ARBA00011165"/>
    </source>
</evidence>
<comment type="similarity">
    <text evidence="3">Belongs to the glycosyl hydrolase 51 family.</text>
</comment>
<dbReference type="SUPFAM" id="SSF51445">
    <property type="entry name" value="(Trans)glycosidases"/>
    <property type="match status" value="1"/>
</dbReference>
<gene>
    <name evidence="10" type="primary">abfA</name>
</gene>
<name>Q0GA82_9BACL</name>
<feature type="domain" description="Alpha-L-arabinofuranosidase C-terminal" evidence="9">
    <location>
        <begin position="296"/>
        <end position="496"/>
    </location>
</feature>
<protein>
    <recommendedName>
        <fullName evidence="5">non-reducing end alpha-L-arabinofuranosidase</fullName>
        <ecNumber evidence="5">3.2.1.55</ecNumber>
    </recommendedName>
</protein>
<dbReference type="PANTHER" id="PTHR43576:SF3">
    <property type="entry name" value="ALPHA-L-ARABINOFURANOSIDASE C"/>
    <property type="match status" value="1"/>
</dbReference>
<accession>Q0GA82</accession>
<dbReference type="InterPro" id="IPR055235">
    <property type="entry name" value="ASD1_cat"/>
</dbReference>
<keyword evidence="7" id="KW-0119">Carbohydrate metabolism</keyword>
<dbReference type="InterPro" id="IPR013780">
    <property type="entry name" value="Glyco_hydro_b"/>
</dbReference>
<dbReference type="SUPFAM" id="SSF51011">
    <property type="entry name" value="Glycosyl hydrolase domain"/>
    <property type="match status" value="1"/>
</dbReference>
<comment type="subunit">
    <text evidence="4">Homohexamer; trimer of dimers.</text>
</comment>
<sequence>MKTMNTKKAKMIVEKDFRIAEIDKRIYGSFIEHLGRAVYGGIYEPGHPQADERGFRRDVIELVKELQVPLIRYPGGNFVSGYNWEDGVGPKEKRPRRLELAWKSIETNEIGVNEFVEWAKLVNAEVNMAVNLGTRGIDAARNLVEYCNHPSGSYYSDLRISHGYKEPHKIKTWCLGNEMVGPWQIGHKTAVEYGRIACEAAKVMKWVDPTIELVVCGSSHRNMPTFAEWEATVLDHTYEHVEYISLHQYYGNRDNDTANYLALTLEMDDFIRSVVAIADYIKAKKRSKKTLYLSFDEWNVWYHSNEADKLIEPWTIAPPLLEDIYNFEDALLVGCMLITLMKHADRVKIACLAQLVNVIAPIMTEKNGPAWKQTIYYPFMHASVYGRGVALHPVISSPKYDSKDFTDVPYLEAIAVYNEENEEFTIFAVNRDLEDALLLECDIRNFDGYQVIEHIILEHENVKQTNSATHSPAVPHSNGNAHLSDGKVVAQLPKLSWNVIRLAKK</sequence>
<dbReference type="AlphaFoldDB" id="Q0GA82"/>
<organism evidence="10">
    <name type="scientific">Saccharococcus caldoxylosilyticus</name>
    <dbReference type="NCBI Taxonomy" id="81408"/>
    <lineage>
        <taxon>Bacteria</taxon>
        <taxon>Bacillati</taxon>
        <taxon>Bacillota</taxon>
        <taxon>Bacilli</taxon>
        <taxon>Bacillales</taxon>
        <taxon>Anoxybacillaceae</taxon>
        <taxon>Saccharococcus</taxon>
    </lineage>
</organism>
<evidence type="ECO:0000313" key="10">
    <source>
        <dbReference type="EMBL" id="ABI34800.1"/>
    </source>
</evidence>
<evidence type="ECO:0000259" key="9">
    <source>
        <dbReference type="SMART" id="SM00813"/>
    </source>
</evidence>
<comment type="catalytic activity">
    <reaction evidence="1">
        <text>Hydrolysis of terminal non-reducing alpha-L-arabinofuranoside residues in alpha-L-arabinosides.</text>
        <dbReference type="EC" id="3.2.1.55"/>
    </reaction>
</comment>
<evidence type="ECO:0000256" key="5">
    <source>
        <dbReference type="ARBA" id="ARBA00012670"/>
    </source>
</evidence>
<evidence type="ECO:0000256" key="3">
    <source>
        <dbReference type="ARBA" id="ARBA00007186"/>
    </source>
</evidence>
<evidence type="ECO:0000256" key="8">
    <source>
        <dbReference type="ARBA" id="ARBA00023295"/>
    </source>
</evidence>
<dbReference type="Gene3D" id="3.20.20.80">
    <property type="entry name" value="Glycosidases"/>
    <property type="match status" value="1"/>
</dbReference>
<dbReference type="GO" id="GO:0000272">
    <property type="term" value="P:polysaccharide catabolic process"/>
    <property type="evidence" value="ECO:0007669"/>
    <property type="project" value="TreeGrafter"/>
</dbReference>
<evidence type="ECO:0000256" key="7">
    <source>
        <dbReference type="ARBA" id="ARBA00023277"/>
    </source>
</evidence>
<evidence type="ECO:0000256" key="2">
    <source>
        <dbReference type="ARBA" id="ARBA00004881"/>
    </source>
</evidence>
<evidence type="ECO:0000256" key="1">
    <source>
        <dbReference type="ARBA" id="ARBA00001462"/>
    </source>
</evidence>